<gene>
    <name evidence="2" type="ORF">ACJIZ3_002318</name>
</gene>
<sequence>MASSRALLYNYDLSTLSLPCKKSRSCYQYSFQVRAQSYHEGRSSRNSYNIVDANLRVLRERIEQVKNKERRCTVVDESTAAGWNYSAADQDFIFGRKREKEMIHQFVQLVGTIGGTFGLTILGCTFCLCIVSLLAHLN</sequence>
<organism evidence="2 3">
    <name type="scientific">Penstemon smallii</name>
    <dbReference type="NCBI Taxonomy" id="265156"/>
    <lineage>
        <taxon>Eukaryota</taxon>
        <taxon>Viridiplantae</taxon>
        <taxon>Streptophyta</taxon>
        <taxon>Embryophyta</taxon>
        <taxon>Tracheophyta</taxon>
        <taxon>Spermatophyta</taxon>
        <taxon>Magnoliopsida</taxon>
        <taxon>eudicotyledons</taxon>
        <taxon>Gunneridae</taxon>
        <taxon>Pentapetalae</taxon>
        <taxon>asterids</taxon>
        <taxon>lamiids</taxon>
        <taxon>Lamiales</taxon>
        <taxon>Plantaginaceae</taxon>
        <taxon>Cheloneae</taxon>
        <taxon>Penstemon</taxon>
    </lineage>
</organism>
<feature type="transmembrane region" description="Helical" evidence="1">
    <location>
        <begin position="106"/>
        <end position="135"/>
    </location>
</feature>
<evidence type="ECO:0000313" key="2">
    <source>
        <dbReference type="EMBL" id="KAL3844915.1"/>
    </source>
</evidence>
<evidence type="ECO:0000313" key="3">
    <source>
        <dbReference type="Proteomes" id="UP001634393"/>
    </source>
</evidence>
<keyword evidence="3" id="KW-1185">Reference proteome</keyword>
<keyword evidence="1" id="KW-0472">Membrane</keyword>
<keyword evidence="1" id="KW-1133">Transmembrane helix</keyword>
<reference evidence="2 3" key="1">
    <citation type="submission" date="2024-12" db="EMBL/GenBank/DDBJ databases">
        <title>The unique morphological basis and parallel evolutionary history of personate flowers in Penstemon.</title>
        <authorList>
            <person name="Depatie T.H."/>
            <person name="Wessinger C.A."/>
        </authorList>
    </citation>
    <scope>NUCLEOTIDE SEQUENCE [LARGE SCALE GENOMIC DNA]</scope>
    <source>
        <strain evidence="2">WTNN_2</strain>
        <tissue evidence="2">Leaf</tissue>
    </source>
</reference>
<dbReference type="EMBL" id="JBJXBP010000002">
    <property type="protein sequence ID" value="KAL3844915.1"/>
    <property type="molecule type" value="Genomic_DNA"/>
</dbReference>
<accession>A0ABD3U904</accession>
<dbReference type="AlphaFoldDB" id="A0ABD3U904"/>
<protein>
    <submittedName>
        <fullName evidence="2">Uncharacterized protein</fullName>
    </submittedName>
</protein>
<keyword evidence="1" id="KW-0812">Transmembrane</keyword>
<dbReference type="Proteomes" id="UP001634393">
    <property type="component" value="Unassembled WGS sequence"/>
</dbReference>
<comment type="caution">
    <text evidence="2">The sequence shown here is derived from an EMBL/GenBank/DDBJ whole genome shotgun (WGS) entry which is preliminary data.</text>
</comment>
<dbReference type="PANTHER" id="PTHR38225:SF4">
    <property type="entry name" value="PROTEIN, PUTATIVE-RELATED"/>
    <property type="match status" value="1"/>
</dbReference>
<dbReference type="PANTHER" id="PTHR38225">
    <property type="entry name" value="PROTEIN, PUTATIVE-RELATED"/>
    <property type="match status" value="1"/>
</dbReference>
<name>A0ABD3U904_9LAMI</name>
<evidence type="ECO:0000256" key="1">
    <source>
        <dbReference type="SAM" id="Phobius"/>
    </source>
</evidence>
<proteinExistence type="predicted"/>